<comment type="subcellular location">
    <subcellularLocation>
        <location evidence="1 6">Nucleus</location>
    </subcellularLocation>
</comment>
<comment type="caution">
    <text evidence="7">The sequence shown here is derived from an EMBL/GenBank/DDBJ whole genome shotgun (WGS) entry which is preliminary data.</text>
</comment>
<organism evidence="7 8">
    <name type="scientific">Tigriopus californicus</name>
    <name type="common">Marine copepod</name>
    <dbReference type="NCBI Taxonomy" id="6832"/>
    <lineage>
        <taxon>Eukaryota</taxon>
        <taxon>Metazoa</taxon>
        <taxon>Ecdysozoa</taxon>
        <taxon>Arthropoda</taxon>
        <taxon>Crustacea</taxon>
        <taxon>Multicrustacea</taxon>
        <taxon>Hexanauplia</taxon>
        <taxon>Copepoda</taxon>
        <taxon>Harpacticoida</taxon>
        <taxon>Harpacticidae</taxon>
        <taxon>Tigriopus</taxon>
    </lineage>
</organism>
<evidence type="ECO:0000256" key="6">
    <source>
        <dbReference type="RuleBase" id="RU364033"/>
    </source>
</evidence>
<proteinExistence type="inferred from homology"/>
<sequence length="93" mass="10693">MGRRKSKRTAGPKRKNLEALDVLFNCPFCNHERSCEVKMEKTKNTGRIQCNICLEDFQVSEENFARSTKYGSPCGFIEYDPFTVGPHFGCRTH</sequence>
<keyword evidence="6" id="KW-0805">Transcription regulation</keyword>
<dbReference type="STRING" id="6832.A0A553ND57"/>
<dbReference type="GO" id="GO:0008270">
    <property type="term" value="F:zinc ion binding"/>
    <property type="evidence" value="ECO:0007669"/>
    <property type="project" value="UniProtKB-KW"/>
</dbReference>
<keyword evidence="8" id="KW-1185">Reference proteome</keyword>
<dbReference type="GO" id="GO:0006368">
    <property type="term" value="P:transcription elongation by RNA polymerase II"/>
    <property type="evidence" value="ECO:0007669"/>
    <property type="project" value="TreeGrafter"/>
</dbReference>
<keyword evidence="5 6" id="KW-0539">Nucleus</keyword>
<evidence type="ECO:0000256" key="2">
    <source>
        <dbReference type="ARBA" id="ARBA00009730"/>
    </source>
</evidence>
<dbReference type="InterPro" id="IPR038567">
    <property type="entry name" value="T_Elf1_sf"/>
</dbReference>
<evidence type="ECO:0000256" key="4">
    <source>
        <dbReference type="ARBA" id="ARBA00022833"/>
    </source>
</evidence>
<dbReference type="Gene3D" id="2.20.25.190">
    <property type="match status" value="1"/>
</dbReference>
<dbReference type="PANTHER" id="PTHR20934:SF0">
    <property type="entry name" value="TRANSCRIPTION ELONGATION FACTOR 1 HOMOLOG"/>
    <property type="match status" value="1"/>
</dbReference>
<dbReference type="PANTHER" id="PTHR20934">
    <property type="entry name" value="TRANSCRIPTION ELONGATION FACTOR 1 HOMOLOG"/>
    <property type="match status" value="1"/>
</dbReference>
<keyword evidence="6" id="KW-0479">Metal-binding</keyword>
<evidence type="ECO:0000256" key="5">
    <source>
        <dbReference type="ARBA" id="ARBA00023242"/>
    </source>
</evidence>
<dbReference type="SUPFAM" id="SSF57783">
    <property type="entry name" value="Zinc beta-ribbon"/>
    <property type="match status" value="1"/>
</dbReference>
<keyword evidence="6" id="KW-0804">Transcription</keyword>
<dbReference type="Proteomes" id="UP000318571">
    <property type="component" value="Chromosome 10"/>
</dbReference>
<evidence type="ECO:0000313" key="7">
    <source>
        <dbReference type="EMBL" id="TRY63384.1"/>
    </source>
</evidence>
<evidence type="ECO:0000256" key="3">
    <source>
        <dbReference type="ARBA" id="ARBA00014973"/>
    </source>
</evidence>
<dbReference type="AlphaFoldDB" id="A0A553ND57"/>
<evidence type="ECO:0000313" key="8">
    <source>
        <dbReference type="Proteomes" id="UP000318571"/>
    </source>
</evidence>
<dbReference type="GO" id="GO:0008023">
    <property type="term" value="C:transcription elongation factor complex"/>
    <property type="evidence" value="ECO:0007669"/>
    <property type="project" value="TreeGrafter"/>
</dbReference>
<keyword evidence="6" id="KW-0863">Zinc-finger</keyword>
<comment type="function">
    <text evidence="6">Transcription elongation factor implicated in the maintenance of proper chromatin structure in actively transcribed regions.</text>
</comment>
<dbReference type="EMBL" id="VCGU01000458">
    <property type="protein sequence ID" value="TRY63384.1"/>
    <property type="molecule type" value="Genomic_DNA"/>
</dbReference>
<dbReference type="Pfam" id="PF05129">
    <property type="entry name" value="Zn_ribbon_Elf1"/>
    <property type="match status" value="1"/>
</dbReference>
<accession>A0A553ND57</accession>
<gene>
    <name evidence="7" type="ORF">TCAL_11710</name>
</gene>
<dbReference type="GO" id="GO:0000993">
    <property type="term" value="F:RNA polymerase II complex binding"/>
    <property type="evidence" value="ECO:0007669"/>
    <property type="project" value="TreeGrafter"/>
</dbReference>
<name>A0A553ND57_TIGCA</name>
<protein>
    <recommendedName>
        <fullName evidence="3 6">Transcription elongation factor 1 homolog</fullName>
    </recommendedName>
</protein>
<keyword evidence="4 6" id="KW-0862">Zinc</keyword>
<evidence type="ECO:0000256" key="1">
    <source>
        <dbReference type="ARBA" id="ARBA00004123"/>
    </source>
</evidence>
<reference evidence="7 8" key="1">
    <citation type="journal article" date="2018" name="Nat. Ecol. Evol.">
        <title>Genomic signatures of mitonuclear coevolution across populations of Tigriopus californicus.</title>
        <authorList>
            <person name="Barreto F.S."/>
            <person name="Watson E.T."/>
            <person name="Lima T.G."/>
            <person name="Willett C.S."/>
            <person name="Edmands S."/>
            <person name="Li W."/>
            <person name="Burton R.S."/>
        </authorList>
    </citation>
    <scope>NUCLEOTIDE SEQUENCE [LARGE SCALE GENOMIC DNA]</scope>
    <source>
        <strain evidence="7 8">San Diego</strain>
    </source>
</reference>
<dbReference type="InterPro" id="IPR007808">
    <property type="entry name" value="Elf1"/>
</dbReference>
<comment type="similarity">
    <text evidence="2 6">Belongs to the ELOF1 family.</text>
</comment>